<dbReference type="PANTHER" id="PTHR30250">
    <property type="entry name" value="PST FAMILY PREDICTED COLANIC ACID TRANSPORTER"/>
    <property type="match status" value="1"/>
</dbReference>
<sequence length="439" mass="49638">MQSIKKQAMWLFSATCFSAVLQIIQLGVVARTLTTKELGIVAIINSILSIAMVLQDMGMSSYLIHRQQLTSREQSTIFWVNAMLGAITAALLVLIALPISWFYKIPELSALITLTSLNFLILGLLSQYQAHYIKAKRAILLSRIEMFAKLISVAFTIALLYFTPLKASAIILGLFFNAVIRFLCMLWYADKDWHPTFEFSYDTFKAALRYGSFQLGSQIINQLRTQADSLLIGKFLGAEILGIYSLAKDLILQPLKLISPVINRLALPRFAERQNSHTEMINFYLRSSRIICIISAIMFLLIGLLSPVVVRILYGANHQQVAQLIPYMLLLGVLRPMGGLTGAISQANGKTHVEFYWNIIAGVIMITIMSAALFWHDIVYMAIALSFSQVAISFFVYPFFIKPIVNVAFYPYMKTWFPATLLFIIGMLIINHWNLYIHF</sequence>
<evidence type="ECO:0000313" key="9">
    <source>
        <dbReference type="Proteomes" id="UP000461443"/>
    </source>
</evidence>
<dbReference type="Proteomes" id="UP000461443">
    <property type="component" value="Unassembled WGS sequence"/>
</dbReference>
<dbReference type="CDD" id="cd13127">
    <property type="entry name" value="MATE_tuaB_like"/>
    <property type="match status" value="1"/>
</dbReference>
<dbReference type="InterPro" id="IPR050833">
    <property type="entry name" value="Poly_Biosynth_Transport"/>
</dbReference>
<gene>
    <name evidence="8" type="ORF">GRH90_25125</name>
</gene>
<comment type="subcellular location">
    <subcellularLocation>
        <location evidence="1">Cell membrane</location>
        <topology evidence="1">Multi-pass membrane protein</topology>
    </subcellularLocation>
</comment>
<keyword evidence="9" id="KW-1185">Reference proteome</keyword>
<comment type="similarity">
    <text evidence="2">Belongs to the polysaccharide synthase family.</text>
</comment>
<name>A0A845SRP2_9GAMM</name>
<evidence type="ECO:0000256" key="5">
    <source>
        <dbReference type="ARBA" id="ARBA00022989"/>
    </source>
</evidence>
<dbReference type="Pfam" id="PF13440">
    <property type="entry name" value="Polysacc_synt_3"/>
    <property type="match status" value="1"/>
</dbReference>
<protein>
    <submittedName>
        <fullName evidence="8">Oligosaccharide flippase family protein</fullName>
    </submittedName>
</protein>
<feature type="transmembrane region" description="Helical" evidence="7">
    <location>
        <begin position="76"/>
        <end position="102"/>
    </location>
</feature>
<feature type="transmembrane region" description="Helical" evidence="7">
    <location>
        <begin position="355"/>
        <end position="375"/>
    </location>
</feature>
<reference evidence="8 9" key="1">
    <citation type="submission" date="2019-12" db="EMBL/GenBank/DDBJ databases">
        <authorList>
            <person name="Lee S.D."/>
        </authorList>
    </citation>
    <scope>NUCLEOTIDE SEQUENCE [LARGE SCALE GENOMIC DNA]</scope>
    <source>
        <strain evidence="8 9">SAP-6</strain>
    </source>
</reference>
<dbReference type="PANTHER" id="PTHR30250:SF10">
    <property type="entry name" value="LIPOPOLYSACCHARIDE BIOSYNTHESIS PROTEIN WZXC"/>
    <property type="match status" value="1"/>
</dbReference>
<evidence type="ECO:0000256" key="2">
    <source>
        <dbReference type="ARBA" id="ARBA00007430"/>
    </source>
</evidence>
<feature type="transmembrane region" description="Helical" evidence="7">
    <location>
        <begin position="290"/>
        <end position="312"/>
    </location>
</feature>
<feature type="transmembrane region" description="Helical" evidence="7">
    <location>
        <begin position="324"/>
        <end position="343"/>
    </location>
</feature>
<feature type="transmembrane region" description="Helical" evidence="7">
    <location>
        <begin position="146"/>
        <end position="163"/>
    </location>
</feature>
<proteinExistence type="inferred from homology"/>
<feature type="transmembrane region" description="Helical" evidence="7">
    <location>
        <begin position="40"/>
        <end position="64"/>
    </location>
</feature>
<evidence type="ECO:0000256" key="3">
    <source>
        <dbReference type="ARBA" id="ARBA00022475"/>
    </source>
</evidence>
<keyword evidence="5 7" id="KW-1133">Transmembrane helix</keyword>
<evidence type="ECO:0000256" key="6">
    <source>
        <dbReference type="ARBA" id="ARBA00023136"/>
    </source>
</evidence>
<dbReference type="GO" id="GO:0005886">
    <property type="term" value="C:plasma membrane"/>
    <property type="evidence" value="ECO:0007669"/>
    <property type="project" value="UniProtKB-SubCell"/>
</dbReference>
<keyword evidence="3" id="KW-1003">Cell membrane</keyword>
<keyword evidence="6 7" id="KW-0472">Membrane</keyword>
<dbReference type="RefSeq" id="WP_162368716.1">
    <property type="nucleotide sequence ID" value="NZ_WUBS01000028.1"/>
</dbReference>
<dbReference type="AlphaFoldDB" id="A0A845SRP2"/>
<feature type="transmembrane region" description="Helical" evidence="7">
    <location>
        <begin position="108"/>
        <end position="125"/>
    </location>
</feature>
<keyword evidence="4 7" id="KW-0812">Transmembrane</keyword>
<feature type="transmembrane region" description="Helical" evidence="7">
    <location>
        <begin position="412"/>
        <end position="433"/>
    </location>
</feature>
<organism evidence="8 9">
    <name type="scientific">Acerihabitans arboris</name>
    <dbReference type="NCBI Taxonomy" id="2691583"/>
    <lineage>
        <taxon>Bacteria</taxon>
        <taxon>Pseudomonadati</taxon>
        <taxon>Pseudomonadota</taxon>
        <taxon>Gammaproteobacteria</taxon>
        <taxon>Enterobacterales</taxon>
        <taxon>Pectobacteriaceae</taxon>
        <taxon>Acerihabitans</taxon>
    </lineage>
</organism>
<feature type="transmembrane region" description="Helical" evidence="7">
    <location>
        <begin position="381"/>
        <end position="400"/>
    </location>
</feature>
<accession>A0A845SRP2</accession>
<feature type="transmembrane region" description="Helical" evidence="7">
    <location>
        <begin position="169"/>
        <end position="189"/>
    </location>
</feature>
<dbReference type="EMBL" id="WUBS01000028">
    <property type="protein sequence ID" value="NDL66012.1"/>
    <property type="molecule type" value="Genomic_DNA"/>
</dbReference>
<evidence type="ECO:0000256" key="7">
    <source>
        <dbReference type="SAM" id="Phobius"/>
    </source>
</evidence>
<evidence type="ECO:0000256" key="1">
    <source>
        <dbReference type="ARBA" id="ARBA00004651"/>
    </source>
</evidence>
<reference evidence="8 9" key="2">
    <citation type="submission" date="2020-02" db="EMBL/GenBank/DDBJ databases">
        <title>The new genus of Enterobacteriales.</title>
        <authorList>
            <person name="Kim I.S."/>
        </authorList>
    </citation>
    <scope>NUCLEOTIDE SEQUENCE [LARGE SCALE GENOMIC DNA]</scope>
    <source>
        <strain evidence="8 9">SAP-6</strain>
    </source>
</reference>
<evidence type="ECO:0000256" key="4">
    <source>
        <dbReference type="ARBA" id="ARBA00022692"/>
    </source>
</evidence>
<comment type="caution">
    <text evidence="8">The sequence shown here is derived from an EMBL/GenBank/DDBJ whole genome shotgun (WGS) entry which is preliminary data.</text>
</comment>
<evidence type="ECO:0000313" key="8">
    <source>
        <dbReference type="EMBL" id="NDL66012.1"/>
    </source>
</evidence>